<dbReference type="Gene3D" id="1.10.3730.20">
    <property type="match status" value="1"/>
</dbReference>
<dbReference type="InterPro" id="IPR012404">
    <property type="entry name" value="UCP036436"/>
</dbReference>
<dbReference type="PANTHER" id="PTHR13146">
    <property type="match status" value="1"/>
</dbReference>
<name>G8Y7V7_PICSO</name>
<sequence>MGRHEKIALLTFLCIFAGCINSLAMKYQDNQCVKNCDSKSEKKHKLFDQPSLQTLQMFLGEMLCFLVYRFSRYWARAKQDAESEYVSLGGMDTSENQILNKAQVIIPSLCDSLATAMMCLGLVYTPVSLYQMSRGAIVLFVALLSVIFLKHKITKLQWISLSIVAIGVALLGYSGSSHSQEPDAPPGSTNRVTVGIIFILLGQISQAVQYVVEERLMSSQSIVPLRLVYLEGFWGSLIVLGSMTTMHLIFGAVDSSSEFEVSPFNMVEAFKQYFHSQNVMFASVIIMFSIAVFNFSGISLTSELSATSRSTIDTSRTLLVWLFAIYFGWEAFYFSQLLGFVTLVFGTLSFNGVIEPENWTIIPARLKSKRSGFLDQNV</sequence>
<dbReference type="EMBL" id="FO082049">
    <property type="protein sequence ID" value="CCE83656.1"/>
    <property type="molecule type" value="Genomic_DNA"/>
</dbReference>
<dbReference type="PROSITE" id="PS51257">
    <property type="entry name" value="PROKAR_LIPOPROTEIN"/>
    <property type="match status" value="1"/>
</dbReference>
<dbReference type="GO" id="GO:0015165">
    <property type="term" value="F:pyrimidine nucleotide-sugar transmembrane transporter activity"/>
    <property type="evidence" value="ECO:0007669"/>
    <property type="project" value="InterPro"/>
</dbReference>
<dbReference type="PANTHER" id="PTHR13146:SF0">
    <property type="entry name" value="SOLUTE CARRIER FAMILY 35 MEMBER F6"/>
    <property type="match status" value="1"/>
</dbReference>
<evidence type="ECO:0000313" key="8">
    <source>
        <dbReference type="EMBL" id="CCE84687.1"/>
    </source>
</evidence>
<evidence type="ECO:0000256" key="5">
    <source>
        <dbReference type="SAM" id="Phobius"/>
    </source>
</evidence>
<feature type="transmembrane region" description="Helical" evidence="5">
    <location>
        <begin position="104"/>
        <end position="124"/>
    </location>
</feature>
<dbReference type="Proteomes" id="UP000005222">
    <property type="component" value="Chromosome L"/>
</dbReference>
<dbReference type="HOGENOM" id="CLU_025028_3_1_1"/>
<evidence type="ECO:0000256" key="1">
    <source>
        <dbReference type="ARBA" id="ARBA00004141"/>
    </source>
</evidence>
<dbReference type="GO" id="GO:0000139">
    <property type="term" value="C:Golgi membrane"/>
    <property type="evidence" value="ECO:0007669"/>
    <property type="project" value="InterPro"/>
</dbReference>
<feature type="transmembrane region" description="Helical" evidence="5">
    <location>
        <begin position="156"/>
        <end position="174"/>
    </location>
</feature>
<evidence type="ECO:0000313" key="9">
    <source>
        <dbReference type="Proteomes" id="UP000005222"/>
    </source>
</evidence>
<dbReference type="InParanoid" id="G8Y7V7"/>
<feature type="transmembrane region" description="Helical" evidence="5">
    <location>
        <begin position="318"/>
        <end position="345"/>
    </location>
</feature>
<reference evidence="9" key="2">
    <citation type="journal article" date="2012" name="G3 (Bethesda)">
        <title>Pichia sorbitophila, an interspecies yeast hybrid reveals early steps of genome resolution following polyploidization.</title>
        <authorList>
            <person name="Leh Louis V."/>
            <person name="Despons L."/>
            <person name="Friedrich A."/>
            <person name="Martin T."/>
            <person name="Durrens P."/>
            <person name="Casaregola S."/>
            <person name="Neuveglise C."/>
            <person name="Fairhead C."/>
            <person name="Marck C."/>
            <person name="Cruz J.A."/>
            <person name="Straub M.L."/>
            <person name="Kugler V."/>
            <person name="Sacerdot C."/>
            <person name="Uzunov Z."/>
            <person name="Thierry A."/>
            <person name="Weiss S."/>
            <person name="Bleykasten C."/>
            <person name="De Montigny J."/>
            <person name="Jacques N."/>
            <person name="Jung P."/>
            <person name="Lemaire M."/>
            <person name="Mallet S."/>
            <person name="Morel G."/>
            <person name="Richard G.F."/>
            <person name="Sarkar A."/>
            <person name="Savel G."/>
            <person name="Schacherer J."/>
            <person name="Seret M.L."/>
            <person name="Talla E."/>
            <person name="Samson G."/>
            <person name="Jubin C."/>
            <person name="Poulain J."/>
            <person name="Vacherie B."/>
            <person name="Barbe V."/>
            <person name="Pelletier E."/>
            <person name="Sherman D.J."/>
            <person name="Westhof E."/>
            <person name="Weissenbach J."/>
            <person name="Baret P.V."/>
            <person name="Wincker P."/>
            <person name="Gaillardin C."/>
            <person name="Dujon B."/>
            <person name="Souciet J.L."/>
        </authorList>
    </citation>
    <scope>NUCLEOTIDE SEQUENCE [LARGE SCALE GENOMIC DNA]</scope>
    <source>
        <strain evidence="9">ATCC MYA-4447 / BCRC 22081 / CBS 7064 / NBRC 10061 / NRRL Y-12695</strain>
    </source>
</reference>
<reference evidence="8" key="1">
    <citation type="submission" date="2011-10" db="EMBL/GenBank/DDBJ databases">
        <authorList>
            <person name="Genoscope - CEA"/>
        </authorList>
    </citation>
    <scope>NUCLEOTIDE SEQUENCE</scope>
</reference>
<proteinExistence type="predicted"/>
<feature type="transmembrane region" description="Helical" evidence="5">
    <location>
        <begin position="194"/>
        <end position="212"/>
    </location>
</feature>
<evidence type="ECO:0000256" key="2">
    <source>
        <dbReference type="ARBA" id="ARBA00022692"/>
    </source>
</evidence>
<feature type="chain" id="PRO_5007664942" evidence="6">
    <location>
        <begin position="25"/>
        <end position="378"/>
    </location>
</feature>
<keyword evidence="2 5" id="KW-0812">Transmembrane</keyword>
<dbReference type="SUPFAM" id="SSF103481">
    <property type="entry name" value="Multidrug resistance efflux transporter EmrE"/>
    <property type="match status" value="1"/>
</dbReference>
<dbReference type="InterPro" id="IPR007271">
    <property type="entry name" value="Nuc_sug_transpt"/>
</dbReference>
<feature type="transmembrane region" description="Helical" evidence="5">
    <location>
        <begin position="233"/>
        <end position="253"/>
    </location>
</feature>
<dbReference type="Pfam" id="PF04142">
    <property type="entry name" value="Nuc_sug_transp"/>
    <property type="match status" value="1"/>
</dbReference>
<dbReference type="AlphaFoldDB" id="G8Y7V7"/>
<keyword evidence="3 5" id="KW-1133">Transmembrane helix</keyword>
<keyword evidence="4 5" id="KW-0472">Membrane</keyword>
<feature type="signal peptide" evidence="6">
    <location>
        <begin position="1"/>
        <end position="24"/>
    </location>
</feature>
<dbReference type="EMBL" id="FO082048">
    <property type="protein sequence ID" value="CCE84687.1"/>
    <property type="molecule type" value="Genomic_DNA"/>
</dbReference>
<dbReference type="PIRSF" id="PIRSF036436">
    <property type="entry name" value="UCP036436"/>
    <property type="match status" value="1"/>
</dbReference>
<dbReference type="OrthoDB" id="408493at2759"/>
<gene>
    <name evidence="8" type="primary">Piso0_004241</name>
    <name evidence="7" type="ORF">GNLVRS01_PISO0K12550g</name>
    <name evidence="8" type="ORF">GNLVRS01_PISO0L12551g</name>
</gene>
<dbReference type="OMA" id="MSICIDM"/>
<feature type="transmembrane region" description="Helical" evidence="5">
    <location>
        <begin position="273"/>
        <end position="297"/>
    </location>
</feature>
<feature type="transmembrane region" description="Helical" evidence="5">
    <location>
        <begin position="50"/>
        <end position="68"/>
    </location>
</feature>
<evidence type="ECO:0000256" key="3">
    <source>
        <dbReference type="ARBA" id="ARBA00022989"/>
    </source>
</evidence>
<keyword evidence="6" id="KW-0732">Signal</keyword>
<feature type="transmembrane region" description="Helical" evidence="5">
    <location>
        <begin position="130"/>
        <end position="149"/>
    </location>
</feature>
<dbReference type="eggNOG" id="KOG3912">
    <property type="taxonomic scope" value="Eukaryota"/>
</dbReference>
<accession>G8Y7V7</accession>
<dbReference type="Proteomes" id="UP000005222">
    <property type="component" value="Chromosome K"/>
</dbReference>
<keyword evidence="9" id="KW-1185">Reference proteome</keyword>
<evidence type="ECO:0000313" key="7">
    <source>
        <dbReference type="EMBL" id="CCE83656.1"/>
    </source>
</evidence>
<dbReference type="STRING" id="559304.G8Y7V7"/>
<protein>
    <submittedName>
        <fullName evidence="8">Piso0_004241 protein</fullName>
    </submittedName>
</protein>
<comment type="subcellular location">
    <subcellularLocation>
        <location evidence="1">Membrane</location>
        <topology evidence="1">Multi-pass membrane protein</topology>
    </subcellularLocation>
</comment>
<organism evidence="8 9">
    <name type="scientific">Pichia sorbitophila (strain ATCC MYA-4447 / BCRC 22081 / CBS 7064 / NBRC 10061 / NRRL Y-12695)</name>
    <name type="common">Hybrid yeast</name>
    <dbReference type="NCBI Taxonomy" id="559304"/>
    <lineage>
        <taxon>Eukaryota</taxon>
        <taxon>Fungi</taxon>
        <taxon>Dikarya</taxon>
        <taxon>Ascomycota</taxon>
        <taxon>Saccharomycotina</taxon>
        <taxon>Pichiomycetes</taxon>
        <taxon>Debaryomycetaceae</taxon>
        <taxon>Millerozyma</taxon>
    </lineage>
</organism>
<dbReference type="InterPro" id="IPR037185">
    <property type="entry name" value="EmrE-like"/>
</dbReference>
<evidence type="ECO:0000256" key="6">
    <source>
        <dbReference type="SAM" id="SignalP"/>
    </source>
</evidence>
<evidence type="ECO:0000256" key="4">
    <source>
        <dbReference type="ARBA" id="ARBA00023136"/>
    </source>
</evidence>